<gene>
    <name evidence="1" type="ORF">FE633_17360</name>
</gene>
<evidence type="ECO:0000313" key="2">
    <source>
        <dbReference type="Proteomes" id="UP000305906"/>
    </source>
</evidence>
<dbReference type="AlphaFoldDB" id="A0A5R9FZV1"/>
<reference evidence="1 2" key="1">
    <citation type="submission" date="2019-05" db="EMBL/GenBank/DDBJ databases">
        <title>Streptomyces sp. NEAU-C151, a novel actinomycete isolated from soil.</title>
        <authorList>
            <person name="Han L."/>
            <person name="Jiang H."/>
        </authorList>
    </citation>
    <scope>NUCLEOTIDE SEQUENCE [LARGE SCALE GENOMIC DNA]</scope>
    <source>
        <strain evidence="1 2">NEAU-C151</strain>
    </source>
</reference>
<name>A0A5R9FZV1_9ACTN</name>
<accession>A0A5R9FZV1</accession>
<keyword evidence="2" id="KW-1185">Reference proteome</keyword>
<organism evidence="1 2">
    <name type="scientific">Streptomyces montanus</name>
    <dbReference type="NCBI Taxonomy" id="2580423"/>
    <lineage>
        <taxon>Bacteria</taxon>
        <taxon>Bacillati</taxon>
        <taxon>Actinomycetota</taxon>
        <taxon>Actinomycetes</taxon>
        <taxon>Kitasatosporales</taxon>
        <taxon>Streptomycetaceae</taxon>
        <taxon>Streptomyces</taxon>
    </lineage>
</organism>
<evidence type="ECO:0000313" key="1">
    <source>
        <dbReference type="EMBL" id="TLS44915.1"/>
    </source>
</evidence>
<dbReference type="Proteomes" id="UP000305906">
    <property type="component" value="Unassembled WGS sequence"/>
</dbReference>
<dbReference type="EMBL" id="VBZC01000017">
    <property type="protein sequence ID" value="TLS44915.1"/>
    <property type="molecule type" value="Genomic_DNA"/>
</dbReference>
<dbReference type="RefSeq" id="WP_138046073.1">
    <property type="nucleotide sequence ID" value="NZ_VBZC01000017.1"/>
</dbReference>
<proteinExistence type="predicted"/>
<protein>
    <submittedName>
        <fullName evidence="1">Uncharacterized protein</fullName>
    </submittedName>
</protein>
<sequence length="87" mass="9721">MANTENLKGIRCPECFSEEAFVVQITMNVVMHDDGIAFMGCRQPENDHFPGRAIPDDDGFGDDNPIQCFERRGGCGHWGTVKEFRVG</sequence>
<comment type="caution">
    <text evidence="1">The sequence shown here is derived from an EMBL/GenBank/DDBJ whole genome shotgun (WGS) entry which is preliminary data.</text>
</comment>